<organism evidence="1 2">
    <name type="scientific">Eumeta variegata</name>
    <name type="common">Bagworm moth</name>
    <name type="synonym">Eumeta japonica</name>
    <dbReference type="NCBI Taxonomy" id="151549"/>
    <lineage>
        <taxon>Eukaryota</taxon>
        <taxon>Metazoa</taxon>
        <taxon>Ecdysozoa</taxon>
        <taxon>Arthropoda</taxon>
        <taxon>Hexapoda</taxon>
        <taxon>Insecta</taxon>
        <taxon>Pterygota</taxon>
        <taxon>Neoptera</taxon>
        <taxon>Endopterygota</taxon>
        <taxon>Lepidoptera</taxon>
        <taxon>Glossata</taxon>
        <taxon>Ditrysia</taxon>
        <taxon>Tineoidea</taxon>
        <taxon>Psychidae</taxon>
        <taxon>Oiketicinae</taxon>
        <taxon>Eumeta</taxon>
    </lineage>
</organism>
<proteinExistence type="predicted"/>
<name>A0A4C1ZVG8_EUMVA</name>
<comment type="caution">
    <text evidence="1">The sequence shown here is derived from an EMBL/GenBank/DDBJ whole genome shotgun (WGS) entry which is preliminary data.</text>
</comment>
<sequence length="125" mass="14506">MILMDTYGRPQLCSKLQLFDERRHKWYCRPRVDISISTTLRHDDRALKAAMTFSYLTTPTHGPVLNRHESNVRRRFKTISVDGVHHIDIKEIALLAKGVKAALNLVEQLSILAKARLTRRSDQKR</sequence>
<accession>A0A4C1ZVG8</accession>
<dbReference type="Proteomes" id="UP000299102">
    <property type="component" value="Unassembled WGS sequence"/>
</dbReference>
<evidence type="ECO:0000313" key="2">
    <source>
        <dbReference type="Proteomes" id="UP000299102"/>
    </source>
</evidence>
<evidence type="ECO:0000313" key="1">
    <source>
        <dbReference type="EMBL" id="GBP90763.1"/>
    </source>
</evidence>
<keyword evidence="2" id="KW-1185">Reference proteome</keyword>
<dbReference type="EMBL" id="BGZK01002111">
    <property type="protein sequence ID" value="GBP90763.1"/>
    <property type="molecule type" value="Genomic_DNA"/>
</dbReference>
<dbReference type="AlphaFoldDB" id="A0A4C1ZVG8"/>
<protein>
    <submittedName>
        <fullName evidence="1">Uncharacterized protein</fullName>
    </submittedName>
</protein>
<gene>
    <name evidence="1" type="ORF">EVAR_99476_1</name>
</gene>
<reference evidence="1 2" key="1">
    <citation type="journal article" date="2019" name="Commun. Biol.">
        <title>The bagworm genome reveals a unique fibroin gene that provides high tensile strength.</title>
        <authorList>
            <person name="Kono N."/>
            <person name="Nakamura H."/>
            <person name="Ohtoshi R."/>
            <person name="Tomita M."/>
            <person name="Numata K."/>
            <person name="Arakawa K."/>
        </authorList>
    </citation>
    <scope>NUCLEOTIDE SEQUENCE [LARGE SCALE GENOMIC DNA]</scope>
</reference>